<dbReference type="RefSeq" id="WP_214391045.1">
    <property type="nucleotide sequence ID" value="NZ_JAFLWW010000004.1"/>
</dbReference>
<evidence type="ECO:0000256" key="5">
    <source>
        <dbReference type="ARBA" id="ARBA00022692"/>
    </source>
</evidence>
<dbReference type="PROSITE" id="PS50883">
    <property type="entry name" value="EAL"/>
    <property type="match status" value="1"/>
</dbReference>
<evidence type="ECO:0000313" key="11">
    <source>
        <dbReference type="EMBL" id="MBT1157100.1"/>
    </source>
</evidence>
<evidence type="ECO:0000256" key="7">
    <source>
        <dbReference type="ARBA" id="ARBA00022989"/>
    </source>
</evidence>
<evidence type="ECO:0000256" key="1">
    <source>
        <dbReference type="ARBA" id="ARBA00004651"/>
    </source>
</evidence>
<dbReference type="EMBL" id="JAFLWW010000004">
    <property type="protein sequence ID" value="MBT1157100.1"/>
    <property type="molecule type" value="Genomic_DNA"/>
</dbReference>
<keyword evidence="12" id="KW-1185">Reference proteome</keyword>
<dbReference type="Gene3D" id="3.20.20.450">
    <property type="entry name" value="EAL domain"/>
    <property type="match status" value="1"/>
</dbReference>
<dbReference type="InterPro" id="IPR035919">
    <property type="entry name" value="EAL_sf"/>
</dbReference>
<name>A0A9X1AC40_9HYPH</name>
<evidence type="ECO:0000256" key="2">
    <source>
        <dbReference type="ARBA" id="ARBA00012282"/>
    </source>
</evidence>
<keyword evidence="6" id="KW-0378">Hydrolase</keyword>
<dbReference type="SMART" id="SM00052">
    <property type="entry name" value="EAL"/>
    <property type="match status" value="1"/>
</dbReference>
<keyword evidence="4" id="KW-0973">c-di-GMP</keyword>
<dbReference type="PANTHER" id="PTHR33121">
    <property type="entry name" value="CYCLIC DI-GMP PHOSPHODIESTERASE PDEF"/>
    <property type="match status" value="1"/>
</dbReference>
<dbReference type="AlphaFoldDB" id="A0A9X1AC40"/>
<gene>
    <name evidence="11" type="ORF">J1C56_15990</name>
</gene>
<dbReference type="InterPro" id="IPR001633">
    <property type="entry name" value="EAL_dom"/>
</dbReference>
<dbReference type="PANTHER" id="PTHR33121:SF80">
    <property type="entry name" value="CYCLIC DI-GMP PHOSPHODIESTERASE PDEL"/>
    <property type="match status" value="1"/>
</dbReference>
<keyword evidence="7" id="KW-1133">Transmembrane helix</keyword>
<reference evidence="11" key="2">
    <citation type="submission" date="2021-03" db="EMBL/GenBank/DDBJ databases">
        <authorList>
            <person name="Artuso I."/>
            <person name="Turrini P."/>
            <person name="Pirolo M."/>
            <person name="Lugli G.A."/>
            <person name="Ventura M."/>
            <person name="Visca P."/>
        </authorList>
    </citation>
    <scope>NUCLEOTIDE SEQUENCE</scope>
    <source>
        <strain evidence="11">LMG 26462</strain>
    </source>
</reference>
<dbReference type="Pfam" id="PF12792">
    <property type="entry name" value="CSS-motif"/>
    <property type="match status" value="1"/>
</dbReference>
<accession>A0A9X1AC40</accession>
<dbReference type="EC" id="3.1.4.52" evidence="2"/>
<dbReference type="GO" id="GO:0005886">
    <property type="term" value="C:plasma membrane"/>
    <property type="evidence" value="ECO:0007669"/>
    <property type="project" value="UniProtKB-SubCell"/>
</dbReference>
<keyword evidence="8" id="KW-0472">Membrane</keyword>
<feature type="domain" description="EAL" evidence="10">
    <location>
        <begin position="236"/>
        <end position="490"/>
    </location>
</feature>
<dbReference type="Pfam" id="PF00563">
    <property type="entry name" value="EAL"/>
    <property type="match status" value="1"/>
</dbReference>
<evidence type="ECO:0000313" key="12">
    <source>
        <dbReference type="Proteomes" id="UP001138921"/>
    </source>
</evidence>
<dbReference type="InterPro" id="IPR050706">
    <property type="entry name" value="Cyclic-di-GMP_PDE-like"/>
</dbReference>
<dbReference type="Proteomes" id="UP001138921">
    <property type="component" value="Unassembled WGS sequence"/>
</dbReference>
<organism evidence="11 12">
    <name type="scientific">Aminobacter anthyllidis</name>
    <dbReference type="NCBI Taxonomy" id="1035067"/>
    <lineage>
        <taxon>Bacteria</taxon>
        <taxon>Pseudomonadati</taxon>
        <taxon>Pseudomonadota</taxon>
        <taxon>Alphaproteobacteria</taxon>
        <taxon>Hyphomicrobiales</taxon>
        <taxon>Phyllobacteriaceae</taxon>
        <taxon>Aminobacter</taxon>
    </lineage>
</organism>
<reference evidence="11" key="1">
    <citation type="journal article" date="2021" name="Microorganisms">
        <title>Phylogenomic Reconstruction and Metabolic Potential of the Genus Aminobacter.</title>
        <authorList>
            <person name="Artuso I."/>
            <person name="Turrini P."/>
            <person name="Pirolo M."/>
            <person name="Lugli G.A."/>
            <person name="Ventura M."/>
            <person name="Visca P."/>
        </authorList>
    </citation>
    <scope>NUCLEOTIDE SEQUENCE</scope>
    <source>
        <strain evidence="11">LMG 26462</strain>
    </source>
</reference>
<dbReference type="SUPFAM" id="SSF141868">
    <property type="entry name" value="EAL domain-like"/>
    <property type="match status" value="1"/>
</dbReference>
<comment type="catalytic activity">
    <reaction evidence="9">
        <text>3',3'-c-di-GMP + H2O = 5'-phosphoguanylyl(3'-&gt;5')guanosine + H(+)</text>
        <dbReference type="Rhea" id="RHEA:24902"/>
        <dbReference type="ChEBI" id="CHEBI:15377"/>
        <dbReference type="ChEBI" id="CHEBI:15378"/>
        <dbReference type="ChEBI" id="CHEBI:58754"/>
        <dbReference type="ChEBI" id="CHEBI:58805"/>
        <dbReference type="EC" id="3.1.4.52"/>
    </reaction>
</comment>
<evidence type="ECO:0000256" key="8">
    <source>
        <dbReference type="ARBA" id="ARBA00023136"/>
    </source>
</evidence>
<proteinExistence type="predicted"/>
<evidence type="ECO:0000256" key="3">
    <source>
        <dbReference type="ARBA" id="ARBA00022475"/>
    </source>
</evidence>
<dbReference type="CDD" id="cd01948">
    <property type="entry name" value="EAL"/>
    <property type="match status" value="1"/>
</dbReference>
<sequence>MPLLLGFPLMIHQSENALEARAIEASRFALNHIETMLDSADLAANAVSQLSGKPCAEAERALRLQATSRPFVRSVNLTENGVIYCTSLNGSVRDAEEANAYAGGRLRLMAGNDVTPDRAVLIYRLPEKSKSVLVGIDGQHLKNILQLVSADFATVSLLIGDSRMGGDGMVSEFAPNRHLVRPIATSSRKYPFTMQAANPDGMRLRYLMEHYLPQLGLLALLGTLAGVGAYKLGLRALSPRVEMGRALSAGEFVPYYQPLVRGDDYEWCGLEVLMRWKHPTDGLIPADLFIPYAERSGLIVPMTEHLMIQTCRELAPHAKRLPPDFHIGINISAAHCMDLRLIDQCRQFLSAFPAGSIVLVLELTERELIEPTDVTDRLFAELRGLGVKIAIDDFGTGQSSLAYLQKFHIDALKIDRSFVAMAGSDVLSRHILDNIIDLANRLNLDVVAEGVESTQQRDYLSERGVQYLQGYFFGRPMPIDPLLQTLKQAPPG</sequence>
<keyword evidence="3" id="KW-1003">Cell membrane</keyword>
<evidence type="ECO:0000256" key="9">
    <source>
        <dbReference type="ARBA" id="ARBA00034290"/>
    </source>
</evidence>
<dbReference type="GO" id="GO:0071111">
    <property type="term" value="F:cyclic-guanylate-specific phosphodiesterase activity"/>
    <property type="evidence" value="ECO:0007669"/>
    <property type="project" value="UniProtKB-EC"/>
</dbReference>
<dbReference type="FunFam" id="3.20.20.450:FF:000001">
    <property type="entry name" value="Cyclic di-GMP phosphodiesterase yahA"/>
    <property type="match status" value="1"/>
</dbReference>
<evidence type="ECO:0000256" key="6">
    <source>
        <dbReference type="ARBA" id="ARBA00022801"/>
    </source>
</evidence>
<keyword evidence="5" id="KW-0812">Transmembrane</keyword>
<comment type="caution">
    <text evidence="11">The sequence shown here is derived from an EMBL/GenBank/DDBJ whole genome shotgun (WGS) entry which is preliminary data.</text>
</comment>
<dbReference type="InterPro" id="IPR024744">
    <property type="entry name" value="CSS-motif_dom"/>
</dbReference>
<protein>
    <recommendedName>
        <fullName evidence="2">cyclic-guanylate-specific phosphodiesterase</fullName>
        <ecNumber evidence="2">3.1.4.52</ecNumber>
    </recommendedName>
</protein>
<comment type="subcellular location">
    <subcellularLocation>
        <location evidence="1">Cell membrane</location>
        <topology evidence="1">Multi-pass membrane protein</topology>
    </subcellularLocation>
</comment>
<evidence type="ECO:0000259" key="10">
    <source>
        <dbReference type="PROSITE" id="PS50883"/>
    </source>
</evidence>
<evidence type="ECO:0000256" key="4">
    <source>
        <dbReference type="ARBA" id="ARBA00022636"/>
    </source>
</evidence>